<geneLocation type="plasmid" evidence="1 2">
    <name>pAcX50d</name>
</geneLocation>
<dbReference type="HOGENOM" id="CLU_021032_0_0_6"/>
<dbReference type="EMBL" id="CP010419">
    <property type="protein sequence ID" value="AJE23546.1"/>
    <property type="molecule type" value="Genomic_DNA"/>
</dbReference>
<dbReference type="AlphaFoldDB" id="A0A0C4WS46"/>
<dbReference type="RefSeq" id="WP_144411637.1">
    <property type="nucleotide sequence ID" value="NZ_CP010419.1"/>
</dbReference>
<evidence type="ECO:0000313" key="2">
    <source>
        <dbReference type="Proteomes" id="UP000068210"/>
    </source>
</evidence>
<name>A0A0C4WS46_9GAMM</name>
<dbReference type="InterPro" id="IPR016035">
    <property type="entry name" value="Acyl_Trfase/lysoPLipase"/>
</dbReference>
<keyword evidence="1" id="KW-0614">Plasmid</keyword>
<gene>
    <name evidence="1" type="ORF">Achr_d100</name>
</gene>
<dbReference type="KEGG" id="acx:Achr_d100"/>
<keyword evidence="2" id="KW-1185">Reference proteome</keyword>
<proteinExistence type="predicted"/>
<reference evidence="1 2" key="1">
    <citation type="journal article" date="2015" name="PLoS ONE">
        <title>Azotobacter Genomes: The Genome of Azotobacter chroococcum NCIMB 8003 (ATCC 4412).</title>
        <authorList>
            <person name="Robson R.L."/>
            <person name="Jones R."/>
            <person name="Robson R.M."/>
            <person name="Schwartz A."/>
            <person name="Richardson T.H."/>
        </authorList>
    </citation>
    <scope>NUCLEOTIDE SEQUENCE [LARGE SCALE GENOMIC DNA]</scope>
    <source>
        <strain evidence="1 2">NCIMB 8003</strain>
        <plasmid evidence="2">Plasmid pAcX50d</plasmid>
    </source>
</reference>
<evidence type="ECO:0000313" key="1">
    <source>
        <dbReference type="EMBL" id="AJE23546.1"/>
    </source>
</evidence>
<organism evidence="1 2">
    <name type="scientific">Azotobacter chroococcum NCIMB 8003</name>
    <dbReference type="NCBI Taxonomy" id="1328314"/>
    <lineage>
        <taxon>Bacteria</taxon>
        <taxon>Pseudomonadati</taxon>
        <taxon>Pseudomonadota</taxon>
        <taxon>Gammaproteobacteria</taxon>
        <taxon>Pseudomonadales</taxon>
        <taxon>Pseudomonadaceae</taxon>
        <taxon>Azotobacter</taxon>
    </lineage>
</organism>
<dbReference type="SUPFAM" id="SSF52151">
    <property type="entry name" value="FabD/lysophospholipase-like"/>
    <property type="match status" value="1"/>
</dbReference>
<sequence>MKKYAGNYVDEESPPSADTFEIGLVLAGAVSAGAYEAGVLDYLIEALDAWEAAKARVKGTLEEGKVPQHNVVIKVVTAASAGSMSAALMAVAARYKFKHVGSQELGVEGYAKVPPTERQKIDEVGSKNPFFKAWVQDISIEKLLTTNDLNKSNAVLQSLLDSTALLDITRECLRFRGEGVANRGYFASPTRFIFSVCNLRGIPYFLQLSGRDDVGLGMSVHKDYRSFTISYSPDEIGAQKKRADDIALSWNGNTGHEIDNNWKVFGVTAIASGAFPVGLAPQPMSRDITDYSYRFIILPSNKKGEFKVEQLKPHIKRLGSSPFNSFLIDGGTMNNEPVGLARQELAGLVGRNERDGECAKRAILMIDPFPDCSGQEEKEYPGTSPALVKAFFSLLSAWKNQSRFSPEDIALAANEGVYSRFLIAPSRGIENTDKPTLACGALGGFAGFFSRDYRQHDYLLGRRNAQKFLSDVFTLPIKNSLFNERLSDNEKIKGAKWVRSDSHGVLHLPIIPLVDELMPGIFSGGKTSGRMEDLSAWPENTFDINSIEASLKRRLDKIVSHAIKSSSMGWFRQVSSKILALILRGFIYKKIKKAILDGLADGGLMPKSQGNKKGDADNYQPWFKDLYNDF</sequence>
<protein>
    <submittedName>
        <fullName evidence="1">Putative patatin</fullName>
    </submittedName>
</protein>
<dbReference type="Gene3D" id="3.40.1090.10">
    <property type="entry name" value="Cytosolic phospholipase A2 catalytic domain"/>
    <property type="match status" value="1"/>
</dbReference>
<accession>A0A0C4WS46</accession>
<dbReference type="Proteomes" id="UP000068210">
    <property type="component" value="Plasmid pAcX50d"/>
</dbReference>